<organism evidence="8 9">
    <name type="scientific">Halomonas organivorans</name>
    <dbReference type="NCBI Taxonomy" id="257772"/>
    <lineage>
        <taxon>Bacteria</taxon>
        <taxon>Pseudomonadati</taxon>
        <taxon>Pseudomonadota</taxon>
        <taxon>Gammaproteobacteria</taxon>
        <taxon>Oceanospirillales</taxon>
        <taxon>Halomonadaceae</taxon>
        <taxon>Halomonas</taxon>
    </lineage>
</organism>
<name>A0A7W5BYZ9_9GAMM</name>
<reference evidence="8 9" key="1">
    <citation type="submission" date="2020-08" db="EMBL/GenBank/DDBJ databases">
        <title>Genomic Encyclopedia of Type Strains, Phase III (KMG-III): the genomes of soil and plant-associated and newly described type strains.</title>
        <authorList>
            <person name="Whitman W."/>
        </authorList>
    </citation>
    <scope>NUCLEOTIDE SEQUENCE [LARGE SCALE GENOMIC DNA]</scope>
    <source>
        <strain evidence="8 9">CECT 5995</strain>
    </source>
</reference>
<dbReference type="InterPro" id="IPR051612">
    <property type="entry name" value="Teichoic_Acid_Biosynth"/>
</dbReference>
<dbReference type="Proteomes" id="UP000525987">
    <property type="component" value="Unassembled WGS sequence"/>
</dbReference>
<gene>
    <name evidence="8" type="ORF">FHR96_001657</name>
</gene>
<sequence length="417" mass="46073">MSGDRPRTLRRLARAWLCPLGWGWPRDPRLWVFGAWHGRRYADNARYLYRYVRDHQPDLRAVWLADDEAVVRQVRAEGGAAVMAYSRAGIHAALRAGVCLVTHGAEDANAEATLGGLLVNLTHGTPLKRQGHDVVSSMGAGRRPLSWRRLPGLTVVASRTGRERVMSAYGLPGSTVLTLGYPRWDGFAENAHGLLRRLGVEPRDHAGIVLYAPTGRRLGHSRLDVTQGGRLAALGEWLQRERLMLLVRDATSLSREEREVLVSEARMREISVSALGDIQPLLPAVDMLITDYSSLMYDYACLERPIILMAPDLEDYLEHDVGLYGDYLADAPGPVIGTWDQLPVAWRDVMAGRYAVRLARFAGNHAEWHDGQACPRIIDAIKRRLGLPPVPGCGGTAPGATTSRRNASSLPGRSPRR</sequence>
<dbReference type="EMBL" id="JACHXM010000006">
    <property type="protein sequence ID" value="MBB3140788.1"/>
    <property type="molecule type" value="Genomic_DNA"/>
</dbReference>
<keyword evidence="3" id="KW-1003">Cell membrane</keyword>
<dbReference type="Gene3D" id="3.40.50.12580">
    <property type="match status" value="1"/>
</dbReference>
<dbReference type="Gene3D" id="3.40.50.11820">
    <property type="match status" value="1"/>
</dbReference>
<comment type="similarity">
    <text evidence="2">Belongs to the CDP-glycerol glycerophosphotransferase family.</text>
</comment>
<dbReference type="InterPro" id="IPR043149">
    <property type="entry name" value="TagF_N"/>
</dbReference>
<evidence type="ECO:0000313" key="9">
    <source>
        <dbReference type="Proteomes" id="UP000525987"/>
    </source>
</evidence>
<keyword evidence="5" id="KW-0777">Teichoic acid biosynthesis</keyword>
<comment type="caution">
    <text evidence="8">The sequence shown here is derived from an EMBL/GenBank/DDBJ whole genome shotgun (WGS) entry which is preliminary data.</text>
</comment>
<dbReference type="SUPFAM" id="SSF53756">
    <property type="entry name" value="UDP-Glycosyltransferase/glycogen phosphorylase"/>
    <property type="match status" value="1"/>
</dbReference>
<dbReference type="InterPro" id="IPR043148">
    <property type="entry name" value="TagF_C"/>
</dbReference>
<evidence type="ECO:0000256" key="1">
    <source>
        <dbReference type="ARBA" id="ARBA00004202"/>
    </source>
</evidence>
<accession>A0A7W5BYZ9</accession>
<dbReference type="InterPro" id="IPR007554">
    <property type="entry name" value="Glycerophosphate_synth"/>
</dbReference>
<evidence type="ECO:0000313" key="8">
    <source>
        <dbReference type="EMBL" id="MBB3140788.1"/>
    </source>
</evidence>
<keyword evidence="6" id="KW-0472">Membrane</keyword>
<evidence type="ECO:0000256" key="5">
    <source>
        <dbReference type="ARBA" id="ARBA00022944"/>
    </source>
</evidence>
<protein>
    <submittedName>
        <fullName evidence="8">CDP-glycerol glycerophosphotransferase (TagB/SpsB family)</fullName>
    </submittedName>
</protein>
<dbReference type="PANTHER" id="PTHR37316:SF3">
    <property type="entry name" value="TEICHOIC ACID GLYCEROL-PHOSPHATE TRANSFERASE"/>
    <property type="match status" value="1"/>
</dbReference>
<dbReference type="PANTHER" id="PTHR37316">
    <property type="entry name" value="TEICHOIC ACID GLYCEROL-PHOSPHATE PRIMASE"/>
    <property type="match status" value="1"/>
</dbReference>
<dbReference type="GO" id="GO:0005886">
    <property type="term" value="C:plasma membrane"/>
    <property type="evidence" value="ECO:0007669"/>
    <property type="project" value="UniProtKB-SubCell"/>
</dbReference>
<evidence type="ECO:0000256" key="3">
    <source>
        <dbReference type="ARBA" id="ARBA00022475"/>
    </source>
</evidence>
<feature type="region of interest" description="Disordered" evidence="7">
    <location>
        <begin position="392"/>
        <end position="417"/>
    </location>
</feature>
<dbReference type="AlphaFoldDB" id="A0A7W5BYZ9"/>
<evidence type="ECO:0000256" key="7">
    <source>
        <dbReference type="SAM" id="MobiDB-lite"/>
    </source>
</evidence>
<comment type="subcellular location">
    <subcellularLocation>
        <location evidence="1">Cell membrane</location>
        <topology evidence="1">Peripheral membrane protein</topology>
    </subcellularLocation>
</comment>
<keyword evidence="4 8" id="KW-0808">Transferase</keyword>
<evidence type="ECO:0000256" key="6">
    <source>
        <dbReference type="ARBA" id="ARBA00023136"/>
    </source>
</evidence>
<dbReference type="RefSeq" id="WP_183387181.1">
    <property type="nucleotide sequence ID" value="NZ_JACHXM010000006.1"/>
</dbReference>
<dbReference type="GO" id="GO:0019350">
    <property type="term" value="P:teichoic acid biosynthetic process"/>
    <property type="evidence" value="ECO:0007669"/>
    <property type="project" value="UniProtKB-KW"/>
</dbReference>
<evidence type="ECO:0000256" key="2">
    <source>
        <dbReference type="ARBA" id="ARBA00010488"/>
    </source>
</evidence>
<dbReference type="GO" id="GO:0047355">
    <property type="term" value="F:CDP-glycerol glycerophosphotransferase activity"/>
    <property type="evidence" value="ECO:0007669"/>
    <property type="project" value="InterPro"/>
</dbReference>
<proteinExistence type="inferred from homology"/>
<evidence type="ECO:0000256" key="4">
    <source>
        <dbReference type="ARBA" id="ARBA00022679"/>
    </source>
</evidence>
<dbReference type="Pfam" id="PF04464">
    <property type="entry name" value="Glyphos_transf"/>
    <property type="match status" value="1"/>
</dbReference>
<keyword evidence="9" id="KW-1185">Reference proteome</keyword>